<proteinExistence type="predicted"/>
<evidence type="ECO:0000313" key="1">
    <source>
        <dbReference type="EMBL" id="CEM23456.1"/>
    </source>
</evidence>
<gene>
    <name evidence="1" type="ORF">Cvel_20273</name>
</gene>
<accession>A0A0G4G5T8</accession>
<name>A0A0G4G5T8_9ALVE</name>
<reference evidence="1" key="1">
    <citation type="submission" date="2014-11" db="EMBL/GenBank/DDBJ databases">
        <authorList>
            <person name="Otto D Thomas"/>
            <person name="Naeem Raeece"/>
        </authorList>
    </citation>
    <scope>NUCLEOTIDE SEQUENCE</scope>
</reference>
<protein>
    <submittedName>
        <fullName evidence="1">Uncharacterized protein</fullName>
    </submittedName>
</protein>
<dbReference type="AlphaFoldDB" id="A0A0G4G5T8"/>
<sequence>MGCFPKLKTVRLAFTPESQGSLCVDGQGARLLLSGALPPYVTISAFVGTPFSSTRSSAETFSGGFHFKIGESDREGSEGVLKEVRLAFPHVTPDVAAPLFRFLPPSVEVLDLGESENIGTDSDKAWRVLAERMNEGGFTNLRELKVDSFVQEGSCTFSSLTPPFLIASLPSSLETLDLFPHQRFSSA</sequence>
<organism evidence="1">
    <name type="scientific">Chromera velia CCMP2878</name>
    <dbReference type="NCBI Taxonomy" id="1169474"/>
    <lineage>
        <taxon>Eukaryota</taxon>
        <taxon>Sar</taxon>
        <taxon>Alveolata</taxon>
        <taxon>Colpodellida</taxon>
        <taxon>Chromeraceae</taxon>
        <taxon>Chromera</taxon>
    </lineage>
</organism>
<dbReference type="EMBL" id="CDMZ01000893">
    <property type="protein sequence ID" value="CEM23456.1"/>
    <property type="molecule type" value="Genomic_DNA"/>
</dbReference>
<dbReference type="VEuPathDB" id="CryptoDB:Cvel_20273"/>
<dbReference type="PhylomeDB" id="A0A0G4G5T8"/>